<organism evidence="4 5">
    <name type="scientific">Allacma fusca</name>
    <dbReference type="NCBI Taxonomy" id="39272"/>
    <lineage>
        <taxon>Eukaryota</taxon>
        <taxon>Metazoa</taxon>
        <taxon>Ecdysozoa</taxon>
        <taxon>Arthropoda</taxon>
        <taxon>Hexapoda</taxon>
        <taxon>Collembola</taxon>
        <taxon>Symphypleona</taxon>
        <taxon>Sminthuridae</taxon>
        <taxon>Allacma</taxon>
    </lineage>
</organism>
<dbReference type="PANTHER" id="PTHR11590">
    <property type="entry name" value="PROTEIN-GLUTAMINE GAMMA-GLUTAMYLTRANSFERASE"/>
    <property type="match status" value="1"/>
</dbReference>
<proteinExistence type="inferred from homology"/>
<dbReference type="Pfam" id="PF01841">
    <property type="entry name" value="Transglut_core"/>
    <property type="match status" value="1"/>
</dbReference>
<dbReference type="PANTHER" id="PTHR11590:SF40">
    <property type="entry name" value="HEMOCYTE PROTEIN-GLUTAMINE GAMMA-GLUTAMYLTRANSFERASE-LIKE PROTEIN"/>
    <property type="match status" value="1"/>
</dbReference>
<evidence type="ECO:0000259" key="3">
    <source>
        <dbReference type="SMART" id="SM00460"/>
    </source>
</evidence>
<evidence type="ECO:0000256" key="2">
    <source>
        <dbReference type="SAM" id="MobiDB-lite"/>
    </source>
</evidence>
<name>A0A8J2Q607_9HEXA</name>
<evidence type="ECO:0000256" key="1">
    <source>
        <dbReference type="ARBA" id="ARBA00005968"/>
    </source>
</evidence>
<dbReference type="AlphaFoldDB" id="A0A8J2Q607"/>
<dbReference type="InterPro" id="IPR001102">
    <property type="entry name" value="Transglutaminase_N"/>
</dbReference>
<protein>
    <recommendedName>
        <fullName evidence="3">Transglutaminase-like domain-containing protein</fullName>
    </recommendedName>
</protein>
<dbReference type="FunFam" id="2.60.40.10:FF:000090">
    <property type="entry name" value="Protein-glutamine gamma-glutamyltransferase 2"/>
    <property type="match status" value="1"/>
</dbReference>
<keyword evidence="5" id="KW-1185">Reference proteome</keyword>
<gene>
    <name evidence="4" type="ORF">AFUS01_LOCUS44918</name>
</gene>
<comment type="similarity">
    <text evidence="1">Belongs to the transglutaminase superfamily. Transglutaminase family.</text>
</comment>
<sequence>MTGNQGGANYSATLGERLRREHEARRQEDREREERILNGGTTGNDASRVTRGRRSSQIPLKISAVHWYIKDNATNHRTERFELVERTTPILRRGQAFFVALRISERLFREHADDITVEFLFGSNPSPIEGTHQILKVKKTPLKDNSRWSIQLYGHDKNAITLQVRTSADAMVGIWRCQVKSNLVTTPGRPEVFQCPEDIYLLFNPWERSDTTYMPDKELLDEYVLNDKGKIWVGSYGTAAGRPWNFAQFDDSVLPCTMLLLERSVKPRSRGNPVLVSRALSKMVNSNDDRGILVGNWSGKYEDGKAPSAWTGSLAIVEDYFEKMSASGRPEPVKYGQCWVFAGVLATLCRAIGIPCRVVTNFESAHDANETLTIDRYYDDSNKELNDDPFNPGKKDSIWNFHVWNDVWMARPDLEVGGTKGYGGWQAIDATPQETSEGVFQCGPASLEAVRKGQLGMAFDVSFILAEVNADLVHWKKDREASRGWRRMNADKFSIGRMILTKQPNVFDPTGDSDRVDVLQDYKAKEGTRAERLALYTAAAGNTQIADFYGRSTSDKKGDVEFSLLDLDKIPVGDPFDIVVTLQNKSKETRTVQANIRLNSMYYTGLKAKEVKDASGKFVLRSEAKEELKMTVRPEEYMKRLVEYGIMKVSVICVVDETTQAWLAEDDFQIQKPCLQLDVKGELKIHQPASVKISFENPLDKILTNCSINYEGPGLVRTKTVPQPNAKALEEFHYEYNFVPKSIGNQRIVISFTSKELTDIIGSAVVDIVA</sequence>
<evidence type="ECO:0000313" key="5">
    <source>
        <dbReference type="Proteomes" id="UP000708208"/>
    </source>
</evidence>
<dbReference type="InterPro" id="IPR008958">
    <property type="entry name" value="Transglutaminase_C"/>
</dbReference>
<dbReference type="InterPro" id="IPR002931">
    <property type="entry name" value="Transglutaminase-like"/>
</dbReference>
<dbReference type="GO" id="GO:0003810">
    <property type="term" value="F:protein-glutamine gamma-glutamyltransferase activity"/>
    <property type="evidence" value="ECO:0007669"/>
    <property type="project" value="InterPro"/>
</dbReference>
<dbReference type="Proteomes" id="UP000708208">
    <property type="component" value="Unassembled WGS sequence"/>
</dbReference>
<reference evidence="4" key="1">
    <citation type="submission" date="2021-06" db="EMBL/GenBank/DDBJ databases">
        <authorList>
            <person name="Hodson N. C."/>
            <person name="Mongue J. A."/>
            <person name="Jaron S. K."/>
        </authorList>
    </citation>
    <scope>NUCLEOTIDE SEQUENCE</scope>
</reference>
<dbReference type="InterPro" id="IPR023608">
    <property type="entry name" value="Transglutaminase_animal"/>
</dbReference>
<feature type="compositionally biased region" description="Basic and acidic residues" evidence="2">
    <location>
        <begin position="16"/>
        <end position="36"/>
    </location>
</feature>
<dbReference type="PIRSF" id="PIRSF000459">
    <property type="entry name" value="TGM_EBP42"/>
    <property type="match status" value="1"/>
</dbReference>
<accession>A0A8J2Q607</accession>
<dbReference type="Pfam" id="PF00868">
    <property type="entry name" value="Transglut_N"/>
    <property type="match status" value="1"/>
</dbReference>
<comment type="caution">
    <text evidence="4">The sequence shown here is derived from an EMBL/GenBank/DDBJ whole genome shotgun (WGS) entry which is preliminary data.</text>
</comment>
<dbReference type="Pfam" id="PF00927">
    <property type="entry name" value="Transglut_C"/>
    <property type="match status" value="2"/>
</dbReference>
<evidence type="ECO:0000313" key="4">
    <source>
        <dbReference type="EMBL" id="CAG7835561.1"/>
    </source>
</evidence>
<dbReference type="EMBL" id="CAJVCH010570671">
    <property type="protein sequence ID" value="CAG7835561.1"/>
    <property type="molecule type" value="Genomic_DNA"/>
</dbReference>
<dbReference type="InterPro" id="IPR050779">
    <property type="entry name" value="Transglutaminase"/>
</dbReference>
<dbReference type="SMART" id="SM00460">
    <property type="entry name" value="TGc"/>
    <property type="match status" value="1"/>
</dbReference>
<feature type="domain" description="Transglutaminase-like" evidence="3">
    <location>
        <begin position="330"/>
        <end position="432"/>
    </location>
</feature>
<dbReference type="FunFam" id="2.60.40.10:FF:000171">
    <property type="entry name" value="protein-glutamine gamma-glutamyltransferase 6"/>
    <property type="match status" value="1"/>
</dbReference>
<dbReference type="OrthoDB" id="437511at2759"/>
<feature type="region of interest" description="Disordered" evidence="2">
    <location>
        <begin position="1"/>
        <end position="55"/>
    </location>
</feature>
<dbReference type="FunFam" id="3.90.260.10:FF:000002">
    <property type="entry name" value="Erythrocyte membrane protein band 4.2"/>
    <property type="match status" value="1"/>
</dbReference>